<organism evidence="1">
    <name type="scientific">Musa acuminata subsp. malaccensis</name>
    <name type="common">Wild banana</name>
    <name type="synonym">Musa malaccensis</name>
    <dbReference type="NCBI Taxonomy" id="214687"/>
    <lineage>
        <taxon>Eukaryota</taxon>
        <taxon>Viridiplantae</taxon>
        <taxon>Streptophyta</taxon>
        <taxon>Embryophyta</taxon>
        <taxon>Tracheophyta</taxon>
        <taxon>Spermatophyta</taxon>
        <taxon>Magnoliopsida</taxon>
        <taxon>Liliopsida</taxon>
        <taxon>Zingiberales</taxon>
        <taxon>Musaceae</taxon>
        <taxon>Musa</taxon>
    </lineage>
</organism>
<dbReference type="AlphaFoldDB" id="A0A8D7A409"/>
<reference evidence="1" key="1">
    <citation type="submission" date="2021-03" db="EMBL/GenBank/DDBJ databases">
        <authorList>
            <consortium name="Genoscope - CEA"/>
            <person name="William W."/>
        </authorList>
    </citation>
    <scope>NUCLEOTIDE SEQUENCE</scope>
    <source>
        <strain evidence="1">Doubled-haploid Pahang</strain>
    </source>
</reference>
<feature type="non-terminal residue" evidence="1">
    <location>
        <position position="1"/>
    </location>
</feature>
<proteinExistence type="predicted"/>
<gene>
    <name evidence="1" type="ORF">GSMUA_126640.1</name>
</gene>
<name>A0A8D7A409_MUSAM</name>
<evidence type="ECO:0000313" key="1">
    <source>
        <dbReference type="EMBL" id="CAG1842869.1"/>
    </source>
</evidence>
<dbReference type="EMBL" id="HG996469">
    <property type="protein sequence ID" value="CAG1842869.1"/>
    <property type="molecule type" value="Genomic_DNA"/>
</dbReference>
<accession>A0A8D7A409</accession>
<protein>
    <submittedName>
        <fullName evidence="1">(wild Malaysian banana) hypothetical protein</fullName>
    </submittedName>
</protein>
<sequence length="48" mass="5684">IFFFLQILFFLFEKKNILHKQNKYKISMISSSSLSLLSYSNEKVFSCA</sequence>